<dbReference type="AlphaFoldDB" id="A0AAN8XYC4"/>
<comment type="caution">
    <text evidence="2">The sequence shown here is derived from an EMBL/GenBank/DDBJ whole genome shotgun (WGS) entry which is preliminary data.</text>
</comment>
<feature type="region of interest" description="Disordered" evidence="1">
    <location>
        <begin position="38"/>
        <end position="77"/>
    </location>
</feature>
<evidence type="ECO:0000256" key="1">
    <source>
        <dbReference type="SAM" id="MobiDB-lite"/>
    </source>
</evidence>
<accession>A0AAN8XYC4</accession>
<dbReference type="EMBL" id="JBANQN010000040">
    <property type="protein sequence ID" value="KAK6772556.1"/>
    <property type="molecule type" value="Genomic_DNA"/>
</dbReference>
<dbReference type="Proteomes" id="UP001371456">
    <property type="component" value="Unassembled WGS sequence"/>
</dbReference>
<evidence type="ECO:0000313" key="2">
    <source>
        <dbReference type="EMBL" id="KAK6772556.1"/>
    </source>
</evidence>
<name>A0AAN8XYC4_SOLBU</name>
<sequence length="77" mass="8890">MPAASQLRFLTRLRRDLENGNSETWGLIEREVRRWRPGSARNQKGLGARWSKEREGPASGTEPYDARVSRTVPLRRV</sequence>
<keyword evidence="3" id="KW-1185">Reference proteome</keyword>
<evidence type="ECO:0000313" key="3">
    <source>
        <dbReference type="Proteomes" id="UP001371456"/>
    </source>
</evidence>
<gene>
    <name evidence="2" type="ORF">RDI58_030174</name>
</gene>
<organism evidence="2 3">
    <name type="scientific">Solanum bulbocastanum</name>
    <name type="common">Wild potato</name>
    <dbReference type="NCBI Taxonomy" id="147425"/>
    <lineage>
        <taxon>Eukaryota</taxon>
        <taxon>Viridiplantae</taxon>
        <taxon>Streptophyta</taxon>
        <taxon>Embryophyta</taxon>
        <taxon>Tracheophyta</taxon>
        <taxon>Spermatophyta</taxon>
        <taxon>Magnoliopsida</taxon>
        <taxon>eudicotyledons</taxon>
        <taxon>Gunneridae</taxon>
        <taxon>Pentapetalae</taxon>
        <taxon>asterids</taxon>
        <taxon>lamiids</taxon>
        <taxon>Solanales</taxon>
        <taxon>Solanaceae</taxon>
        <taxon>Solanoideae</taxon>
        <taxon>Solaneae</taxon>
        <taxon>Solanum</taxon>
    </lineage>
</organism>
<protein>
    <submittedName>
        <fullName evidence="2">Uncharacterized protein</fullName>
    </submittedName>
</protein>
<proteinExistence type="predicted"/>
<reference evidence="2 3" key="1">
    <citation type="submission" date="2024-02" db="EMBL/GenBank/DDBJ databases">
        <title>de novo genome assembly of Solanum bulbocastanum strain 11H21.</title>
        <authorList>
            <person name="Hosaka A.J."/>
        </authorList>
    </citation>
    <scope>NUCLEOTIDE SEQUENCE [LARGE SCALE GENOMIC DNA]</scope>
    <source>
        <tissue evidence="2">Young leaves</tissue>
    </source>
</reference>